<dbReference type="STRING" id="5627.A0A1C7MRH5"/>
<gene>
    <name evidence="3" type="ORF">A0H81_00192</name>
</gene>
<evidence type="ECO:0000313" key="3">
    <source>
        <dbReference type="EMBL" id="OBZ79327.1"/>
    </source>
</evidence>
<feature type="region of interest" description="Disordered" evidence="1">
    <location>
        <begin position="1"/>
        <end position="82"/>
    </location>
</feature>
<dbReference type="OMA" id="LACIVER"/>
<dbReference type="Pfam" id="PF13867">
    <property type="entry name" value="SAP30_Sin3_bdg"/>
    <property type="match status" value="1"/>
</dbReference>
<name>A0A1C7MRH5_GRIFR</name>
<evidence type="ECO:0000313" key="4">
    <source>
        <dbReference type="Proteomes" id="UP000092993"/>
    </source>
</evidence>
<sequence>MTGANNASVGAGPSSTTSRSRAQASRKRTHAPADDAAYHAGAGTKRAAGDRAEGERERAKRKRIEVSAGAGAGGADKRGDGDGRISLVDFTAMPTEALHRYLTYYDLIPELDPDPLSAENPVPPSSLFRPGGSMDTGVGPRLRRSSRLVEDEWTAPPVLADVGDVHGVLAAIAQKHFRETTAKEVDTLASFMCAVKAKARMQM</sequence>
<keyword evidence="4" id="KW-1185">Reference proteome</keyword>
<evidence type="ECO:0000259" key="2">
    <source>
        <dbReference type="Pfam" id="PF13867"/>
    </source>
</evidence>
<protein>
    <recommendedName>
        <fullName evidence="2">Histone deacetylase complex subunit SAP30 Sin3 binding domain-containing protein</fullName>
    </recommendedName>
</protein>
<feature type="compositionally biased region" description="Low complexity" evidence="1">
    <location>
        <begin position="14"/>
        <end position="23"/>
    </location>
</feature>
<accession>A0A1C7MRH5</accession>
<evidence type="ECO:0000256" key="1">
    <source>
        <dbReference type="SAM" id="MobiDB-lite"/>
    </source>
</evidence>
<reference evidence="3 4" key="1">
    <citation type="submission" date="2016-03" db="EMBL/GenBank/DDBJ databases">
        <title>Whole genome sequencing of Grifola frondosa 9006-11.</title>
        <authorList>
            <person name="Min B."/>
            <person name="Park H."/>
            <person name="Kim J.-G."/>
            <person name="Cho H."/>
            <person name="Oh Y.-L."/>
            <person name="Kong W.-S."/>
            <person name="Choi I.-G."/>
        </authorList>
    </citation>
    <scope>NUCLEOTIDE SEQUENCE [LARGE SCALE GENOMIC DNA]</scope>
    <source>
        <strain evidence="3 4">9006-11</strain>
    </source>
</reference>
<dbReference type="Proteomes" id="UP000092993">
    <property type="component" value="Unassembled WGS sequence"/>
</dbReference>
<dbReference type="AlphaFoldDB" id="A0A1C7MRH5"/>
<feature type="domain" description="Histone deacetylase complex subunit SAP30 Sin3 binding" evidence="2">
    <location>
        <begin position="169"/>
        <end position="196"/>
    </location>
</feature>
<feature type="compositionally biased region" description="Basic and acidic residues" evidence="1">
    <location>
        <begin position="47"/>
        <end position="58"/>
    </location>
</feature>
<comment type="caution">
    <text evidence="3">The sequence shown here is derived from an EMBL/GenBank/DDBJ whole genome shotgun (WGS) entry which is preliminary data.</text>
</comment>
<dbReference type="InterPro" id="IPR025718">
    <property type="entry name" value="SAP30_Sin3-bd"/>
</dbReference>
<organism evidence="3 4">
    <name type="scientific">Grifola frondosa</name>
    <name type="common">Maitake</name>
    <name type="synonym">Polyporus frondosus</name>
    <dbReference type="NCBI Taxonomy" id="5627"/>
    <lineage>
        <taxon>Eukaryota</taxon>
        <taxon>Fungi</taxon>
        <taxon>Dikarya</taxon>
        <taxon>Basidiomycota</taxon>
        <taxon>Agaricomycotina</taxon>
        <taxon>Agaricomycetes</taxon>
        <taxon>Polyporales</taxon>
        <taxon>Grifolaceae</taxon>
        <taxon>Grifola</taxon>
    </lineage>
</organism>
<proteinExistence type="predicted"/>
<dbReference type="EMBL" id="LUGG01000001">
    <property type="protein sequence ID" value="OBZ79327.1"/>
    <property type="molecule type" value="Genomic_DNA"/>
</dbReference>
<dbReference type="OrthoDB" id="3361956at2759"/>